<protein>
    <submittedName>
        <fullName evidence="10">Ribose import ATP-binding protein RbsA</fullName>
        <ecNumber evidence="10">3.6.3.17</ecNumber>
    </submittedName>
</protein>
<dbReference type="PROSITE" id="PS00211">
    <property type="entry name" value="ABC_TRANSPORTER_1"/>
    <property type="match status" value="1"/>
</dbReference>
<dbReference type="EC" id="3.6.3.17" evidence="10"/>
<name>A0A1S6INF5_9LACT</name>
<keyword evidence="11" id="KW-1185">Reference proteome</keyword>
<evidence type="ECO:0000259" key="9">
    <source>
        <dbReference type="PROSITE" id="PS50893"/>
    </source>
</evidence>
<evidence type="ECO:0000256" key="3">
    <source>
        <dbReference type="ARBA" id="ARBA00022475"/>
    </source>
</evidence>
<evidence type="ECO:0000313" key="10">
    <source>
        <dbReference type="EMBL" id="AQS53056.1"/>
    </source>
</evidence>
<keyword evidence="5" id="KW-0547">Nucleotide-binding</keyword>
<dbReference type="EMBL" id="CP019728">
    <property type="protein sequence ID" value="AQS53056.1"/>
    <property type="molecule type" value="Genomic_DNA"/>
</dbReference>
<dbReference type="FunFam" id="3.40.50.300:FF:000127">
    <property type="entry name" value="Ribose import ATP-binding protein RbsA"/>
    <property type="match status" value="1"/>
</dbReference>
<dbReference type="InterPro" id="IPR003439">
    <property type="entry name" value="ABC_transporter-like_ATP-bd"/>
</dbReference>
<evidence type="ECO:0000256" key="7">
    <source>
        <dbReference type="ARBA" id="ARBA00022967"/>
    </source>
</evidence>
<dbReference type="CDD" id="cd03215">
    <property type="entry name" value="ABC_Carb_Monos_II"/>
    <property type="match status" value="1"/>
</dbReference>
<dbReference type="Pfam" id="PF00005">
    <property type="entry name" value="ABC_tran"/>
    <property type="match status" value="2"/>
</dbReference>
<keyword evidence="2" id="KW-0813">Transport</keyword>
<dbReference type="KEGG" id="jda:BW727_100663"/>
<dbReference type="CDD" id="cd03216">
    <property type="entry name" value="ABC_Carb_Monos_I"/>
    <property type="match status" value="1"/>
</dbReference>
<evidence type="ECO:0000256" key="6">
    <source>
        <dbReference type="ARBA" id="ARBA00022840"/>
    </source>
</evidence>
<evidence type="ECO:0000256" key="1">
    <source>
        <dbReference type="ARBA" id="ARBA00004202"/>
    </source>
</evidence>
<reference evidence="10 11" key="1">
    <citation type="journal article" date="2014" name="Int. J. Syst. Evol. Microbiol.">
        <title>Jeotgalibaca dankookensis gen. nov., sp. nov., a member of the family Carnobacteriaceae, isolated from seujeot (Korean traditional food).</title>
        <authorList>
            <person name="Lee D.G."/>
            <person name="Trujillo M.E."/>
            <person name="Kang H."/>
            <person name="Ahn T.Y."/>
        </authorList>
    </citation>
    <scope>NUCLEOTIDE SEQUENCE [LARGE SCALE GENOMIC DNA]</scope>
    <source>
        <strain evidence="10 11">EX-07</strain>
    </source>
</reference>
<evidence type="ECO:0000256" key="8">
    <source>
        <dbReference type="ARBA" id="ARBA00023136"/>
    </source>
</evidence>
<feature type="domain" description="ABC transporter" evidence="9">
    <location>
        <begin position="253"/>
        <end position="495"/>
    </location>
</feature>
<dbReference type="GO" id="GO:0016887">
    <property type="term" value="F:ATP hydrolysis activity"/>
    <property type="evidence" value="ECO:0007669"/>
    <property type="project" value="InterPro"/>
</dbReference>
<dbReference type="InterPro" id="IPR050107">
    <property type="entry name" value="ABC_carbohydrate_import_ATPase"/>
</dbReference>
<dbReference type="GO" id="GO:0005524">
    <property type="term" value="F:ATP binding"/>
    <property type="evidence" value="ECO:0007669"/>
    <property type="project" value="UniProtKB-KW"/>
</dbReference>
<evidence type="ECO:0000256" key="5">
    <source>
        <dbReference type="ARBA" id="ARBA00022741"/>
    </source>
</evidence>
<keyword evidence="3" id="KW-1003">Cell membrane</keyword>
<dbReference type="Proteomes" id="UP000188993">
    <property type="component" value="Chromosome"/>
</dbReference>
<feature type="domain" description="ABC transporter" evidence="9">
    <location>
        <begin position="6"/>
        <end position="241"/>
    </location>
</feature>
<keyword evidence="8" id="KW-0472">Membrane</keyword>
<keyword evidence="7" id="KW-1278">Translocase</keyword>
<proteinExistence type="predicted"/>
<dbReference type="InterPro" id="IPR027417">
    <property type="entry name" value="P-loop_NTPase"/>
</dbReference>
<dbReference type="OrthoDB" id="9771863at2"/>
<sequence length="495" mass="54979">MENDILRIENVTKEYPGVTALKDVSITFEKGKIHGLVGENGAGKSTLIKLLTGAIDKTSGKIYYKGHVLENNTPIKSLNMGIVPVYQELNVIPALSVSENIFYGHEKIKGKILDKKYMRDKTIELLKQVGLNASPQTIVRDMGIGNQQLVEISKALIKETDVLILDEPTTSLTDVEVKNLFRILQNLKENGVSIIYISHKLDEVLQMSDTITVLRDGEVIDTKPAQGLDEENLISIMVGRELSRSKRSEDKMIQKEKVLELRNVNTNKIKNISFHLLKGEILGVAGLMGSGRTELAEAIFGIDKLNSGEFFINGKLKEINSPKDAVEENIAFITEDRKSLGLMLHLSLLENVTYVSLDKITKNGVINKKEEKQVVADILEKLNVKYASLDEKILNLSGGNQQKAVIAKWLLSEAQIFIFDEPTRGIDVGSKEEIYGILRGLAKEGKSIILISSENEEIINITDRVMIMSNGEIASEYNSKTLTAHTIFKDSSSLL</sequence>
<dbReference type="Gene3D" id="3.40.50.300">
    <property type="entry name" value="P-loop containing nucleotide triphosphate hydrolases"/>
    <property type="match status" value="2"/>
</dbReference>
<dbReference type="STRING" id="708126.BW727_100663"/>
<dbReference type="AlphaFoldDB" id="A0A1S6INF5"/>
<dbReference type="PROSITE" id="PS50893">
    <property type="entry name" value="ABC_TRANSPORTER_2"/>
    <property type="match status" value="2"/>
</dbReference>
<keyword evidence="4" id="KW-0677">Repeat</keyword>
<dbReference type="SUPFAM" id="SSF52540">
    <property type="entry name" value="P-loop containing nucleoside triphosphate hydrolases"/>
    <property type="match status" value="2"/>
</dbReference>
<dbReference type="PANTHER" id="PTHR43790">
    <property type="entry name" value="CARBOHYDRATE TRANSPORT ATP-BINDING PROTEIN MG119-RELATED"/>
    <property type="match status" value="1"/>
</dbReference>
<dbReference type="InterPro" id="IPR017871">
    <property type="entry name" value="ABC_transporter-like_CS"/>
</dbReference>
<accession>A0A1S6INF5</accession>
<comment type="subcellular location">
    <subcellularLocation>
        <location evidence="1">Cell membrane</location>
        <topology evidence="1">Peripheral membrane protein</topology>
    </subcellularLocation>
</comment>
<keyword evidence="6 10" id="KW-0067">ATP-binding</keyword>
<organism evidence="10 11">
    <name type="scientific">Jeotgalibaca dankookensis</name>
    <dbReference type="NCBI Taxonomy" id="708126"/>
    <lineage>
        <taxon>Bacteria</taxon>
        <taxon>Bacillati</taxon>
        <taxon>Bacillota</taxon>
        <taxon>Bacilli</taxon>
        <taxon>Lactobacillales</taxon>
        <taxon>Carnobacteriaceae</taxon>
        <taxon>Jeotgalibaca</taxon>
    </lineage>
</organism>
<dbReference type="GO" id="GO:0005886">
    <property type="term" value="C:plasma membrane"/>
    <property type="evidence" value="ECO:0007669"/>
    <property type="project" value="UniProtKB-SubCell"/>
</dbReference>
<dbReference type="SMART" id="SM00382">
    <property type="entry name" value="AAA"/>
    <property type="match status" value="2"/>
</dbReference>
<keyword evidence="10" id="KW-0378">Hydrolase</keyword>
<evidence type="ECO:0000313" key="11">
    <source>
        <dbReference type="Proteomes" id="UP000188993"/>
    </source>
</evidence>
<dbReference type="RefSeq" id="WP_062468479.1">
    <property type="nucleotide sequence ID" value="NZ_BBYN01000008.1"/>
</dbReference>
<evidence type="ECO:0000256" key="4">
    <source>
        <dbReference type="ARBA" id="ARBA00022737"/>
    </source>
</evidence>
<dbReference type="PANTHER" id="PTHR43790:SF9">
    <property type="entry name" value="GALACTOFURANOSE TRANSPORTER ATP-BINDING PROTEIN YTFR"/>
    <property type="match status" value="1"/>
</dbReference>
<dbReference type="InterPro" id="IPR003593">
    <property type="entry name" value="AAA+_ATPase"/>
</dbReference>
<gene>
    <name evidence="10" type="primary">rbsA_1</name>
    <name evidence="10" type="ORF">BW727_100663</name>
</gene>
<evidence type="ECO:0000256" key="2">
    <source>
        <dbReference type="ARBA" id="ARBA00022448"/>
    </source>
</evidence>